<dbReference type="PROSITE" id="PS50004">
    <property type="entry name" value="C2"/>
    <property type="match status" value="1"/>
</dbReference>
<gene>
    <name evidence="3" type="ORF">CTheo_8726</name>
</gene>
<dbReference type="EMBL" id="SSOP01000745">
    <property type="protein sequence ID" value="KAB5587832.1"/>
    <property type="molecule type" value="Genomic_DNA"/>
</dbReference>
<dbReference type="Proteomes" id="UP000383932">
    <property type="component" value="Unassembled WGS sequence"/>
</dbReference>
<dbReference type="PANTHER" id="PTHR47800:SF5">
    <property type="entry name" value="FER-1-LIKE PROTEIN 6"/>
    <property type="match status" value="1"/>
</dbReference>
<dbReference type="Gene3D" id="2.60.40.150">
    <property type="entry name" value="C2 domain"/>
    <property type="match status" value="1"/>
</dbReference>
<dbReference type="AlphaFoldDB" id="A0A5N5Q7V1"/>
<comment type="caution">
    <text evidence="3">The sequence shown here is derived from an EMBL/GenBank/DDBJ whole genome shotgun (WGS) entry which is preliminary data.</text>
</comment>
<organism evidence="3 4">
    <name type="scientific">Ceratobasidium theobromae</name>
    <dbReference type="NCBI Taxonomy" id="1582974"/>
    <lineage>
        <taxon>Eukaryota</taxon>
        <taxon>Fungi</taxon>
        <taxon>Dikarya</taxon>
        <taxon>Basidiomycota</taxon>
        <taxon>Agaricomycotina</taxon>
        <taxon>Agaricomycetes</taxon>
        <taxon>Cantharellales</taxon>
        <taxon>Ceratobasidiaceae</taxon>
        <taxon>Ceratobasidium</taxon>
    </lineage>
</organism>
<evidence type="ECO:0000313" key="4">
    <source>
        <dbReference type="Proteomes" id="UP000383932"/>
    </source>
</evidence>
<evidence type="ECO:0000313" key="3">
    <source>
        <dbReference type="EMBL" id="KAB5587832.1"/>
    </source>
</evidence>
<dbReference type="InterPro" id="IPR000008">
    <property type="entry name" value="C2_dom"/>
</dbReference>
<feature type="region of interest" description="Disordered" evidence="1">
    <location>
        <begin position="380"/>
        <end position="409"/>
    </location>
</feature>
<dbReference type="OrthoDB" id="73919at2759"/>
<dbReference type="PANTHER" id="PTHR47800">
    <property type="entry name" value="C2 DOMAIN-CONTAINING PROTEIN"/>
    <property type="match status" value="1"/>
</dbReference>
<proteinExistence type="predicted"/>
<dbReference type="SUPFAM" id="SSF49562">
    <property type="entry name" value="C2 domain (Calcium/lipid-binding domain, CaLB)"/>
    <property type="match status" value="1"/>
</dbReference>
<feature type="domain" description="C2" evidence="2">
    <location>
        <begin position="1"/>
        <end position="127"/>
    </location>
</feature>
<dbReference type="Pfam" id="PF00168">
    <property type="entry name" value="C2"/>
    <property type="match status" value="1"/>
</dbReference>
<reference evidence="3 4" key="1">
    <citation type="journal article" date="2019" name="Fungal Biol. Biotechnol.">
        <title>Draft genome sequence of fastidious pathogen Ceratobasidium theobromae, which causes vascular-streak dieback in Theobroma cacao.</title>
        <authorList>
            <person name="Ali S.S."/>
            <person name="Asman A."/>
            <person name="Shao J."/>
            <person name="Firmansyah A.P."/>
            <person name="Susilo A.W."/>
            <person name="Rosmana A."/>
            <person name="McMahon P."/>
            <person name="Junaid M."/>
            <person name="Guest D."/>
            <person name="Kheng T.Y."/>
            <person name="Meinhardt L.W."/>
            <person name="Bailey B.A."/>
        </authorList>
    </citation>
    <scope>NUCLEOTIDE SEQUENCE [LARGE SCALE GENOMIC DNA]</scope>
    <source>
        <strain evidence="3 4">CT2</strain>
    </source>
</reference>
<dbReference type="GO" id="GO:0010628">
    <property type="term" value="P:positive regulation of gene expression"/>
    <property type="evidence" value="ECO:0007669"/>
    <property type="project" value="TreeGrafter"/>
</dbReference>
<protein>
    <recommendedName>
        <fullName evidence="2">C2 domain-containing protein</fullName>
    </recommendedName>
</protein>
<evidence type="ECO:0000259" key="2">
    <source>
        <dbReference type="PROSITE" id="PS50004"/>
    </source>
</evidence>
<evidence type="ECO:0000256" key="1">
    <source>
        <dbReference type="SAM" id="MobiDB-lite"/>
    </source>
</evidence>
<feature type="region of interest" description="Disordered" evidence="1">
    <location>
        <begin position="467"/>
        <end position="567"/>
    </location>
</feature>
<accession>A0A5N5Q7V1</accession>
<sequence>MSISSKSAKLYDVEITFHSAHSLPVSDIPLLSSDPYILASVLVPSYSTQEPGPPPLLFRTRTIHKSRDPQWESEVWRVGGVPGAGFMLRVSMRDEDAGKKDDSLGEARVSFFGHKKDGAFQAEDDWGLVREGLYVERRQAPIKKRRGGARTFMTTYAAAALSRSISRHGGNVVISVKVLDYYSLHFSPLLGRVTGTKSTNASNLRRAALTDFQANKLQLTGPVPNELKFHYVGYRPFIESMSGIKGRLLNHALSKQHKHIYSHNQATVYGCIERHQTASNATSSDSKQPNPDPDQSNINALAAQFLHMTQHGAGHRLYTYVITLDGQLRFTETGDEFAIEMLSKHSLHANVARYIAYSGEFFIRRIGTHGWEDDPVKLHNTHANNPDSEKHNKHETRPTKALQEAAHHPPSKYELVIDNDSGTYRPNKDLLPVLAEFLGNEANLGGPGGLGKITAMDGFDEGLDETKKRRAEAKKKRMSKSGRDQERPMVQLKRGSSLSSRQVEAAGLGRRSMSSGDVRNVIEARKGSGNGSTRDQEDENEDRDAQEQGNGEIPNPEHNVPRGGKTTLQEVEELIQQVRTAPVQVLPTN</sequence>
<feature type="region of interest" description="Disordered" evidence="1">
    <location>
        <begin position="277"/>
        <end position="297"/>
    </location>
</feature>
<name>A0A5N5Q7V1_9AGAM</name>
<dbReference type="InterPro" id="IPR035892">
    <property type="entry name" value="C2_domain_sf"/>
</dbReference>
<keyword evidence="4" id="KW-1185">Reference proteome</keyword>
<feature type="compositionally biased region" description="Basic and acidic residues" evidence="1">
    <location>
        <begin position="387"/>
        <end position="398"/>
    </location>
</feature>
<feature type="compositionally biased region" description="Basic residues" evidence="1">
    <location>
        <begin position="468"/>
        <end position="480"/>
    </location>
</feature>